<proteinExistence type="predicted"/>
<sequence length="496" mass="55049">MLSPLQKCGSEGCLLDCDFLPWHRSALRKRHSSGEEPEPEHEHENRREEKPCPPSILLEAPDSDSGLQLPLQDPGGVWRSRSEGRLDQNEGPSQGVAELGDKSGSGWSLPSPKSLRKERHPRGRVAAAKEHLLSLFGGSNKSLGSSVESNLGSDSDSSHQARSRQKHCRPSQAWFPMSFSEICACWHVVWKGVDHLAETARQIPPATLKAATDGSSSPEEKLRRLLPETHMQAMSSEQLVYDVEKGSKMVAAHPSRQDSHWKCLSICSFLLLVGAVTVFTLLQFGAFGSSADQNSKENGNPFPARLSEFQNCFEEQTLIRQQFLFAEGMPQTLRVRAAASGKPAIHAIASRSHLDNLIWITGLLPAMDRNMKLDKTENALVVPSTGLYFVYSQLLFHGENCREHSESPLLLTHTISSKSTTFGRTTVDLMKTVKSVCESENTSQGHNKLWFESIYQGGVFQLQEGDKLFSNTESTKYLDRDREGQLYFGAVALDLY</sequence>
<evidence type="ECO:0000313" key="2">
    <source>
        <dbReference type="Proteomes" id="UP000827872"/>
    </source>
</evidence>
<gene>
    <name evidence="1" type="ORF">K3G42_008661</name>
</gene>
<keyword evidence="2" id="KW-1185">Reference proteome</keyword>
<reference evidence="1" key="1">
    <citation type="submission" date="2021-08" db="EMBL/GenBank/DDBJ databases">
        <title>The first chromosome-level gecko genome reveals the dynamic sex chromosomes of Neotropical dwarf geckos (Sphaerodactylidae: Sphaerodactylus).</title>
        <authorList>
            <person name="Pinto B.J."/>
            <person name="Keating S.E."/>
            <person name="Gamble T."/>
        </authorList>
    </citation>
    <scope>NUCLEOTIDE SEQUENCE</scope>
    <source>
        <strain evidence="1">TG3544</strain>
    </source>
</reference>
<evidence type="ECO:0000313" key="1">
    <source>
        <dbReference type="EMBL" id="KAH7991665.1"/>
    </source>
</evidence>
<name>A0ACB8EGP1_9SAUR</name>
<comment type="caution">
    <text evidence="1">The sequence shown here is derived from an EMBL/GenBank/DDBJ whole genome shotgun (WGS) entry which is preliminary data.</text>
</comment>
<protein>
    <submittedName>
        <fullName evidence="1">Uncharacterized protein</fullName>
    </submittedName>
</protein>
<accession>A0ACB8EGP1</accession>
<organism evidence="1 2">
    <name type="scientific">Sphaerodactylus townsendi</name>
    <dbReference type="NCBI Taxonomy" id="933632"/>
    <lineage>
        <taxon>Eukaryota</taxon>
        <taxon>Metazoa</taxon>
        <taxon>Chordata</taxon>
        <taxon>Craniata</taxon>
        <taxon>Vertebrata</taxon>
        <taxon>Euteleostomi</taxon>
        <taxon>Lepidosauria</taxon>
        <taxon>Squamata</taxon>
        <taxon>Bifurcata</taxon>
        <taxon>Gekkota</taxon>
        <taxon>Sphaerodactylidae</taxon>
        <taxon>Sphaerodactylus</taxon>
    </lineage>
</organism>
<dbReference type="Proteomes" id="UP000827872">
    <property type="component" value="Linkage Group LG03"/>
</dbReference>
<dbReference type="EMBL" id="CM037616">
    <property type="protein sequence ID" value="KAH7991665.1"/>
    <property type="molecule type" value="Genomic_DNA"/>
</dbReference>